<name>A0A0K2SV06_LEPSM</name>
<accession>A0A0K2SV06</accession>
<organism evidence="1">
    <name type="scientific">Lepeophtheirus salmonis</name>
    <name type="common">Salmon louse</name>
    <name type="synonym">Caligus salmonis</name>
    <dbReference type="NCBI Taxonomy" id="72036"/>
    <lineage>
        <taxon>Eukaryota</taxon>
        <taxon>Metazoa</taxon>
        <taxon>Ecdysozoa</taxon>
        <taxon>Arthropoda</taxon>
        <taxon>Crustacea</taxon>
        <taxon>Multicrustacea</taxon>
        <taxon>Hexanauplia</taxon>
        <taxon>Copepoda</taxon>
        <taxon>Siphonostomatoida</taxon>
        <taxon>Caligidae</taxon>
        <taxon>Lepeophtheirus</taxon>
    </lineage>
</organism>
<reference evidence="1" key="1">
    <citation type="submission" date="2014-05" db="EMBL/GenBank/DDBJ databases">
        <authorList>
            <person name="Chronopoulou M."/>
        </authorList>
    </citation>
    <scope>NUCLEOTIDE SEQUENCE</scope>
    <source>
        <tissue evidence="1">Whole organism</tissue>
    </source>
</reference>
<protein>
    <submittedName>
        <fullName evidence="1">Uncharacterized protein</fullName>
    </submittedName>
</protein>
<proteinExistence type="predicted"/>
<evidence type="ECO:0000313" key="1">
    <source>
        <dbReference type="EMBL" id="CDW17423.1"/>
    </source>
</evidence>
<feature type="non-terminal residue" evidence="1">
    <location>
        <position position="1"/>
    </location>
</feature>
<sequence>KTEFNHNDCLRSYNCKSLLDSRTNWDQHQSYYSKFYCSFAFLVCHS</sequence>
<dbReference type="AlphaFoldDB" id="A0A0K2SV06"/>
<dbReference type="EMBL" id="HACA01000062">
    <property type="protein sequence ID" value="CDW17423.1"/>
    <property type="molecule type" value="Transcribed_RNA"/>
</dbReference>